<reference evidence="1" key="1">
    <citation type="journal article" date="2020" name="Nature">
        <title>Giant virus diversity and host interactions through global metagenomics.</title>
        <authorList>
            <person name="Schulz F."/>
            <person name="Roux S."/>
            <person name="Paez-Espino D."/>
            <person name="Jungbluth S."/>
            <person name="Walsh D.A."/>
            <person name="Denef V.J."/>
            <person name="McMahon K.D."/>
            <person name="Konstantinidis K.T."/>
            <person name="Eloe-Fadrosh E.A."/>
            <person name="Kyrpides N.C."/>
            <person name="Woyke T."/>
        </authorList>
    </citation>
    <scope>NUCLEOTIDE SEQUENCE</scope>
    <source>
        <strain evidence="1">GVMAG-S-1101171-110</strain>
    </source>
</reference>
<evidence type="ECO:0000313" key="1">
    <source>
        <dbReference type="EMBL" id="QHU12233.1"/>
    </source>
</evidence>
<name>A0A6C0K3W9_9ZZZZ</name>
<dbReference type="AlphaFoldDB" id="A0A6C0K3W9"/>
<accession>A0A6C0K3W9</accession>
<proteinExistence type="predicted"/>
<organism evidence="1">
    <name type="scientific">viral metagenome</name>
    <dbReference type="NCBI Taxonomy" id="1070528"/>
    <lineage>
        <taxon>unclassified sequences</taxon>
        <taxon>metagenomes</taxon>
        <taxon>organismal metagenomes</taxon>
    </lineage>
</organism>
<sequence length="284" mass="31591">MDTISTLIPTTTTDLKPYNESPGAHHILKDPYGFFGTNLSNSVAVYVGVPNWKHDLQLLETYAIPTIVCDPFGDDTVWATTLVEKRGKLVDWMKYLKESDCGTHFVNPKWIEPVVEFPATFNGGRDLGPDTVVRMSSWDSLVSRAYSLRKRPEPSDGTAAPSPHFAVCKIELFEEEITILASLLSSKYRPSLIYVRWSESPDTSQPHCEAAGHLQSSGYRLISVNVNGFFLYHYTGQDIYSCCSWTEPAFGHPFISLMKEQVETALNGISLGSLEATKEDAPVS</sequence>
<protein>
    <submittedName>
        <fullName evidence="1">Uncharacterized protein</fullName>
    </submittedName>
</protein>
<dbReference type="EMBL" id="MN740798">
    <property type="protein sequence ID" value="QHU12233.1"/>
    <property type="molecule type" value="Genomic_DNA"/>
</dbReference>